<dbReference type="InterPro" id="IPR036770">
    <property type="entry name" value="Ankyrin_rpt-contain_sf"/>
</dbReference>
<evidence type="ECO:0000256" key="3">
    <source>
        <dbReference type="PROSITE-ProRule" id="PRU00023"/>
    </source>
</evidence>
<dbReference type="SMART" id="SM00248">
    <property type="entry name" value="ANK"/>
    <property type="match status" value="1"/>
</dbReference>
<gene>
    <name evidence="4" type="ORF">ECPE_LOCUS15017</name>
</gene>
<keyword evidence="5" id="KW-1185">Reference proteome</keyword>
<dbReference type="PANTHER" id="PTHR24198:SF165">
    <property type="entry name" value="ANKYRIN REPEAT-CONTAINING PROTEIN-RELATED"/>
    <property type="match status" value="1"/>
</dbReference>
<dbReference type="WBParaSite" id="ECPE_0001505701-mRNA-1">
    <property type="protein sequence ID" value="ECPE_0001505701-mRNA-1"/>
    <property type="gene ID" value="ECPE_0001505701"/>
</dbReference>
<dbReference type="AlphaFoldDB" id="A0A183B732"/>
<sequence length="133" mass="14197">MDYRCSNTTVHAALHQSGGGNRTSNVEVRSAVLDIRGSPLEQMVKPDRLRWLGNILRMSPSGLLRYTMLADLSPPINVNTKCESGNTALHVAVSQNNVEIAKLLLETGGATVDVVNSIGNGATPLHMAAMFGI</sequence>
<evidence type="ECO:0000256" key="1">
    <source>
        <dbReference type="ARBA" id="ARBA00022737"/>
    </source>
</evidence>
<keyword evidence="1" id="KW-0677">Repeat</keyword>
<evidence type="ECO:0000313" key="6">
    <source>
        <dbReference type="WBParaSite" id="ECPE_0001505701-mRNA-1"/>
    </source>
</evidence>
<dbReference type="PROSITE" id="PS50297">
    <property type="entry name" value="ANK_REP_REGION"/>
    <property type="match status" value="1"/>
</dbReference>
<organism evidence="6">
    <name type="scientific">Echinostoma caproni</name>
    <dbReference type="NCBI Taxonomy" id="27848"/>
    <lineage>
        <taxon>Eukaryota</taxon>
        <taxon>Metazoa</taxon>
        <taxon>Spiralia</taxon>
        <taxon>Lophotrochozoa</taxon>
        <taxon>Platyhelminthes</taxon>
        <taxon>Trematoda</taxon>
        <taxon>Digenea</taxon>
        <taxon>Plagiorchiida</taxon>
        <taxon>Echinostomata</taxon>
        <taxon>Echinostomatoidea</taxon>
        <taxon>Echinostomatidae</taxon>
        <taxon>Echinostoma</taxon>
    </lineage>
</organism>
<dbReference type="InterPro" id="IPR002110">
    <property type="entry name" value="Ankyrin_rpt"/>
</dbReference>
<proteinExistence type="predicted"/>
<dbReference type="OrthoDB" id="6242531at2759"/>
<name>A0A183B732_9TREM</name>
<dbReference type="Pfam" id="PF12796">
    <property type="entry name" value="Ank_2"/>
    <property type="match status" value="1"/>
</dbReference>
<dbReference type="PROSITE" id="PS50088">
    <property type="entry name" value="ANK_REPEAT"/>
    <property type="match status" value="1"/>
</dbReference>
<feature type="repeat" description="ANK" evidence="3">
    <location>
        <begin position="84"/>
        <end position="108"/>
    </location>
</feature>
<dbReference type="Gene3D" id="1.25.40.20">
    <property type="entry name" value="Ankyrin repeat-containing domain"/>
    <property type="match status" value="1"/>
</dbReference>
<dbReference type="PANTHER" id="PTHR24198">
    <property type="entry name" value="ANKYRIN REPEAT AND PROTEIN KINASE DOMAIN-CONTAINING PROTEIN"/>
    <property type="match status" value="1"/>
</dbReference>
<dbReference type="EMBL" id="UZAN01059234">
    <property type="protein sequence ID" value="VDP92289.1"/>
    <property type="molecule type" value="Genomic_DNA"/>
</dbReference>
<keyword evidence="2 3" id="KW-0040">ANK repeat</keyword>
<protein>
    <submittedName>
        <fullName evidence="6">ANK_REP_REGION domain-containing protein</fullName>
    </submittedName>
</protein>
<evidence type="ECO:0000313" key="4">
    <source>
        <dbReference type="EMBL" id="VDP92289.1"/>
    </source>
</evidence>
<reference evidence="6" key="1">
    <citation type="submission" date="2016-06" db="UniProtKB">
        <authorList>
            <consortium name="WormBaseParasite"/>
        </authorList>
    </citation>
    <scope>IDENTIFICATION</scope>
</reference>
<evidence type="ECO:0000256" key="2">
    <source>
        <dbReference type="ARBA" id="ARBA00023043"/>
    </source>
</evidence>
<accession>A0A183B732</accession>
<dbReference type="Proteomes" id="UP000272942">
    <property type="component" value="Unassembled WGS sequence"/>
</dbReference>
<reference evidence="4 5" key="2">
    <citation type="submission" date="2018-11" db="EMBL/GenBank/DDBJ databases">
        <authorList>
            <consortium name="Pathogen Informatics"/>
        </authorList>
    </citation>
    <scope>NUCLEOTIDE SEQUENCE [LARGE SCALE GENOMIC DNA]</scope>
    <source>
        <strain evidence="4 5">Egypt</strain>
    </source>
</reference>
<dbReference type="SUPFAM" id="SSF48403">
    <property type="entry name" value="Ankyrin repeat"/>
    <property type="match status" value="1"/>
</dbReference>
<evidence type="ECO:0000313" key="5">
    <source>
        <dbReference type="Proteomes" id="UP000272942"/>
    </source>
</evidence>